<organism evidence="2 3">
    <name type="scientific">Cladophialophora immunda</name>
    <dbReference type="NCBI Taxonomy" id="569365"/>
    <lineage>
        <taxon>Eukaryota</taxon>
        <taxon>Fungi</taxon>
        <taxon>Dikarya</taxon>
        <taxon>Ascomycota</taxon>
        <taxon>Pezizomycotina</taxon>
        <taxon>Eurotiomycetes</taxon>
        <taxon>Chaetothyriomycetidae</taxon>
        <taxon>Chaetothyriales</taxon>
        <taxon>Herpotrichiellaceae</taxon>
        <taxon>Cladophialophora</taxon>
    </lineage>
</organism>
<reference evidence="2 3" key="1">
    <citation type="submission" date="2015-01" db="EMBL/GenBank/DDBJ databases">
        <title>The Genome Sequence of Cladophialophora immunda CBS83496.</title>
        <authorList>
            <consortium name="The Broad Institute Genomics Platform"/>
            <person name="Cuomo C."/>
            <person name="de Hoog S."/>
            <person name="Gorbushina A."/>
            <person name="Stielow B."/>
            <person name="Teixiera M."/>
            <person name="Abouelleil A."/>
            <person name="Chapman S.B."/>
            <person name="Priest M."/>
            <person name="Young S.K."/>
            <person name="Wortman J."/>
            <person name="Nusbaum C."/>
            <person name="Birren B."/>
        </authorList>
    </citation>
    <scope>NUCLEOTIDE SEQUENCE [LARGE SCALE GENOMIC DNA]</scope>
    <source>
        <strain evidence="2 3">CBS 83496</strain>
    </source>
</reference>
<protein>
    <submittedName>
        <fullName evidence="2">Uncharacterized protein</fullName>
    </submittedName>
</protein>
<evidence type="ECO:0000313" key="3">
    <source>
        <dbReference type="Proteomes" id="UP000054466"/>
    </source>
</evidence>
<keyword evidence="3" id="KW-1185">Reference proteome</keyword>
<proteinExistence type="predicted"/>
<evidence type="ECO:0000313" key="2">
    <source>
        <dbReference type="EMBL" id="KIW30810.1"/>
    </source>
</evidence>
<evidence type="ECO:0000256" key="1">
    <source>
        <dbReference type="SAM" id="MobiDB-lite"/>
    </source>
</evidence>
<dbReference type="VEuPathDB" id="FungiDB:PV07_02510"/>
<accession>A0A0D2CL44</accession>
<gene>
    <name evidence="2" type="ORF">PV07_02510</name>
</gene>
<name>A0A0D2CL44_9EURO</name>
<feature type="region of interest" description="Disordered" evidence="1">
    <location>
        <begin position="46"/>
        <end position="69"/>
    </location>
</feature>
<dbReference type="HOGENOM" id="CLU_1786644_0_0_1"/>
<dbReference type="RefSeq" id="XP_016251026.1">
    <property type="nucleotide sequence ID" value="XM_016389124.1"/>
</dbReference>
<dbReference type="EMBL" id="KN847041">
    <property type="protein sequence ID" value="KIW30810.1"/>
    <property type="molecule type" value="Genomic_DNA"/>
</dbReference>
<dbReference type="AlphaFoldDB" id="A0A0D2CL44"/>
<feature type="compositionally biased region" description="Polar residues" evidence="1">
    <location>
        <begin position="50"/>
        <end position="69"/>
    </location>
</feature>
<dbReference type="Proteomes" id="UP000054466">
    <property type="component" value="Unassembled WGS sequence"/>
</dbReference>
<dbReference type="GeneID" id="27341704"/>
<sequence length="145" mass="16519">MWSKRRSRHSGSANSMLLVIQYHWRILLFARLRHYVDMPTPRHLAVDMTRSGQPTDSLQSSTHGQPTSSGRVVHRVFTHHFETETDTLTTILGSKQMPLLGHRRSGLTWSSLCQTGYLRRLSTASAPYRIPILWGTGHQTPEITS</sequence>